<feature type="transmembrane region" description="Helical" evidence="1">
    <location>
        <begin position="98"/>
        <end position="118"/>
    </location>
</feature>
<dbReference type="Gene3D" id="3.40.50.12370">
    <property type="match status" value="1"/>
</dbReference>
<dbReference type="InterPro" id="IPR058581">
    <property type="entry name" value="TM_HPP"/>
</dbReference>
<feature type="transmembrane region" description="Helical" evidence="1">
    <location>
        <begin position="130"/>
        <end position="147"/>
    </location>
</feature>
<keyword evidence="1" id="KW-0812">Transmembrane</keyword>
<dbReference type="AlphaFoldDB" id="A0A1I6HUZ1"/>
<dbReference type="Pfam" id="PF04982">
    <property type="entry name" value="TM_HPP"/>
    <property type="match status" value="1"/>
</dbReference>
<dbReference type="CDD" id="cd00293">
    <property type="entry name" value="USP-like"/>
    <property type="match status" value="1"/>
</dbReference>
<dbReference type="Pfam" id="PF00582">
    <property type="entry name" value="Usp"/>
    <property type="match status" value="1"/>
</dbReference>
<feature type="transmembrane region" description="Helical" evidence="1">
    <location>
        <begin position="176"/>
        <end position="197"/>
    </location>
</feature>
<dbReference type="InterPro" id="IPR006016">
    <property type="entry name" value="UspA"/>
</dbReference>
<evidence type="ECO:0000259" key="2">
    <source>
        <dbReference type="Pfam" id="PF00582"/>
    </source>
</evidence>
<name>A0A1I6HUZ1_9EURY</name>
<organism evidence="4 5">
    <name type="scientific">Halogeometricum rufum</name>
    <dbReference type="NCBI Taxonomy" id="553469"/>
    <lineage>
        <taxon>Archaea</taxon>
        <taxon>Methanobacteriati</taxon>
        <taxon>Methanobacteriota</taxon>
        <taxon>Stenosarchaea group</taxon>
        <taxon>Halobacteria</taxon>
        <taxon>Halobacteriales</taxon>
        <taxon>Haloferacaceae</taxon>
        <taxon>Halogeometricum</taxon>
    </lineage>
</organism>
<evidence type="ECO:0000313" key="4">
    <source>
        <dbReference type="EMBL" id="SFR58266.1"/>
    </source>
</evidence>
<dbReference type="OrthoDB" id="213658at2157"/>
<feature type="transmembrane region" description="Helical" evidence="1">
    <location>
        <begin position="44"/>
        <end position="62"/>
    </location>
</feature>
<gene>
    <name evidence="4" type="ORF">SAMN04487947_2539</name>
</gene>
<feature type="domain" description="UspA" evidence="2">
    <location>
        <begin position="218"/>
        <end position="341"/>
    </location>
</feature>
<dbReference type="RefSeq" id="WP_089808151.1">
    <property type="nucleotide sequence ID" value="NZ_FOYT01000002.1"/>
</dbReference>
<evidence type="ECO:0000313" key="5">
    <source>
        <dbReference type="Proteomes" id="UP000198531"/>
    </source>
</evidence>
<protein>
    <submittedName>
        <fullName evidence="4">Universal stress protein family protein</fullName>
    </submittedName>
</protein>
<reference evidence="5" key="1">
    <citation type="submission" date="2016-10" db="EMBL/GenBank/DDBJ databases">
        <authorList>
            <person name="Varghese N."/>
            <person name="Submissions S."/>
        </authorList>
    </citation>
    <scope>NUCLEOTIDE SEQUENCE [LARGE SCALE GENOMIC DNA]</scope>
    <source>
        <strain evidence="5">CGMCC 1.7736</strain>
    </source>
</reference>
<keyword evidence="5" id="KW-1185">Reference proteome</keyword>
<dbReference type="EMBL" id="FOYT01000002">
    <property type="protein sequence ID" value="SFR58266.1"/>
    <property type="molecule type" value="Genomic_DNA"/>
</dbReference>
<dbReference type="SUPFAM" id="SSF52402">
    <property type="entry name" value="Adenine nucleotide alpha hydrolases-like"/>
    <property type="match status" value="2"/>
</dbReference>
<sequence>MSRLRRVAASLLARISPLLARVRRVERRELSEFRRWLENTSNLLHLSILLFVPLIIGFVTFLTGRIGTLSYLLFPPLASGTYTLFSDPEGRYADPVRFVGSLTIGAVCGLVSLWFIVATYGEPQTATPHPVSAALAVFLTGVVTWAIDVEAPSAFSTALLALVSNPATAVSQTESAVAYVVNIFLASAIVAGAFVVWRERFYERRAQYLYETVHGDDHVLVPMRGDDAPRTALFGARLAAAHDAGKVVLLGIVAEAPDTAIDPDEADIATTEGDDDADAELSAEADETVSELESCAADIRTSVGVPCEVVVAAGDPVPTTVQAAQNANCDLVVTPYEEDRGLLSEYVRGIFQSPLDAVAFRSVGDTKRWKRILVLVSRPGDTAHAMIDFATRLAGRNGVVSVTTCINSEVERRTAETRLANFAETADGPIETRVSRSDVQSFISANAGSYDLLVLGSSQERSAASRFVSPPTFERLRSVECDVAIFDRGTP</sequence>
<feature type="domain" description="HPP transmembrane region" evidence="3">
    <location>
        <begin position="53"/>
        <end position="190"/>
    </location>
</feature>
<evidence type="ECO:0000256" key="1">
    <source>
        <dbReference type="SAM" id="Phobius"/>
    </source>
</evidence>
<accession>A0A1I6HUZ1</accession>
<proteinExistence type="predicted"/>
<keyword evidence="1" id="KW-1133">Transmembrane helix</keyword>
<evidence type="ECO:0000259" key="3">
    <source>
        <dbReference type="Pfam" id="PF04982"/>
    </source>
</evidence>
<keyword evidence="1" id="KW-0472">Membrane</keyword>
<dbReference type="Proteomes" id="UP000198531">
    <property type="component" value="Unassembled WGS sequence"/>
</dbReference>